<evidence type="ECO:0008006" key="4">
    <source>
        <dbReference type="Google" id="ProtNLM"/>
    </source>
</evidence>
<dbReference type="Proteomes" id="UP000298653">
    <property type="component" value="Chromosome"/>
</dbReference>
<evidence type="ECO:0000256" key="1">
    <source>
        <dbReference type="SAM" id="Phobius"/>
    </source>
</evidence>
<keyword evidence="1" id="KW-0472">Membrane</keyword>
<keyword evidence="1" id="KW-0812">Transmembrane</keyword>
<dbReference type="RefSeq" id="WP_137327182.1">
    <property type="nucleotide sequence ID" value="NZ_CP040058.1"/>
</dbReference>
<accession>A0A4P8I827</accession>
<dbReference type="OrthoDB" id="1761263at2"/>
<keyword evidence="3" id="KW-1185">Reference proteome</keyword>
<organism evidence="2 3">
    <name type="scientific">Anaerostipes rhamnosivorans</name>
    <dbReference type="NCBI Taxonomy" id="1229621"/>
    <lineage>
        <taxon>Bacteria</taxon>
        <taxon>Bacillati</taxon>
        <taxon>Bacillota</taxon>
        <taxon>Clostridia</taxon>
        <taxon>Lachnospirales</taxon>
        <taxon>Lachnospiraceae</taxon>
        <taxon>Anaerostipes</taxon>
    </lineage>
</organism>
<evidence type="ECO:0000313" key="3">
    <source>
        <dbReference type="Proteomes" id="UP000298653"/>
    </source>
</evidence>
<dbReference type="EMBL" id="CP040058">
    <property type="protein sequence ID" value="QCP33516.1"/>
    <property type="molecule type" value="Genomic_DNA"/>
</dbReference>
<evidence type="ECO:0000313" key="2">
    <source>
        <dbReference type="EMBL" id="QCP33516.1"/>
    </source>
</evidence>
<dbReference type="KEGG" id="arf:AR1Y2_0062"/>
<dbReference type="AlphaFoldDB" id="A0A4P8I827"/>
<protein>
    <recommendedName>
        <fullName evidence="4">Peptidase C39 domain-containing protein</fullName>
    </recommendedName>
</protein>
<gene>
    <name evidence="2" type="ORF">AR1Y2_0062</name>
</gene>
<feature type="transmembrane region" description="Helical" evidence="1">
    <location>
        <begin position="7"/>
        <end position="26"/>
    </location>
</feature>
<sequence>MKREKAIPAAAFGLIFILALGIWNYVLIGKNNQGVSETSQASLPVLTVNTGGEDINELHGFRETVDASLMRDSITPLKGDQFQVIMKNGNSSIEALNYKIYKENNRSTLEKGVVSFKQTKKGTEADIKLKSRLDSGKTYLLALTLENDGDSITYYTRIIYGTDLHFTECLRFAKEFHDATLSDGNSEYVKKYLEAKEGTTANDLSSVDISSNQEAVCYASLKPKVERMYAPVIKEASSNVTSLEYRFILSAENSKGIKQYYQVKEYFRVRYSKDRMYLLNYERTQNAYFRYDALDRSNNRILMGITQMNPEELVSRNSGRKAAFVQENELWYYDYKNASMTRVFSFVGEDYRESRNNYPQHGIHVMEMDKSGNIKFIVYGYMNRGEHEGKNGIGVYEYDADSGKVDEKAFIPVKIQYENLKDEIEKGAYLSDSGKFYFELDGAYYQVDLDNRESKTIAKNISNGMVAVSGTGMLAITENEMTIRIIDLENNKEHKISCEKGEKIKPIGFVKEDLVYGVADAGDVKKKKDGSLQFPMKKVSIVNEKNQELAKFEKSGIYVTDARVDGTVVVLSTAKRSGSGYKTIKEDYIRYKDKTEDKASLEYGYTSDRLNQVYLSFPDYVYVQTVPKYLSAAMSQTEKECSITFAENDQRYKNAYVYAGGSLKGTYTDMAQAVKEAEKNAGVVVNSSQLYLWEKGVMKSYGKVANIPIVKAESKDETGIACVKMITDSEGKDVTYGQLKRSKKDVYGMLYESMDKMAADYTGCKFEDVLYCISKGRPVIAKRANGTYILVISYNNTKIRYYDPLKEESVQADRSSMEKEFKKAGSVFYSYAK</sequence>
<reference evidence="2 3" key="1">
    <citation type="submission" date="2019-05" db="EMBL/GenBank/DDBJ databases">
        <title>Complete genome sequencing of Anaerostipes rhamnosivorans.</title>
        <authorList>
            <person name="Bui T.P.N."/>
            <person name="de Vos W.M."/>
        </authorList>
    </citation>
    <scope>NUCLEOTIDE SEQUENCE [LARGE SCALE GENOMIC DNA]</scope>
    <source>
        <strain evidence="2 3">1y2</strain>
    </source>
</reference>
<dbReference type="SUPFAM" id="SSF75011">
    <property type="entry name" value="3-carboxy-cis,cis-mucoante lactonizing enzyme"/>
    <property type="match status" value="1"/>
</dbReference>
<dbReference type="Gene3D" id="3.90.70.10">
    <property type="entry name" value="Cysteine proteinases"/>
    <property type="match status" value="1"/>
</dbReference>
<name>A0A4P8I827_9FIRM</name>
<proteinExistence type="predicted"/>
<keyword evidence="1" id="KW-1133">Transmembrane helix</keyword>